<gene>
    <name evidence="1" type="ORF">ACH5RR_039849</name>
</gene>
<organism evidence="1 2">
    <name type="scientific">Cinchona calisaya</name>
    <dbReference type="NCBI Taxonomy" id="153742"/>
    <lineage>
        <taxon>Eukaryota</taxon>
        <taxon>Viridiplantae</taxon>
        <taxon>Streptophyta</taxon>
        <taxon>Embryophyta</taxon>
        <taxon>Tracheophyta</taxon>
        <taxon>Spermatophyta</taxon>
        <taxon>Magnoliopsida</taxon>
        <taxon>eudicotyledons</taxon>
        <taxon>Gunneridae</taxon>
        <taxon>Pentapetalae</taxon>
        <taxon>asterids</taxon>
        <taxon>lamiids</taxon>
        <taxon>Gentianales</taxon>
        <taxon>Rubiaceae</taxon>
        <taxon>Cinchonoideae</taxon>
        <taxon>Cinchoneae</taxon>
        <taxon>Cinchona</taxon>
    </lineage>
</organism>
<name>A0ABD2Y1X9_9GENT</name>
<reference evidence="1 2" key="1">
    <citation type="submission" date="2024-11" db="EMBL/GenBank/DDBJ databases">
        <title>A near-complete genome assembly of Cinchona calisaya.</title>
        <authorList>
            <person name="Lian D.C."/>
            <person name="Zhao X.W."/>
            <person name="Wei L."/>
        </authorList>
    </citation>
    <scope>NUCLEOTIDE SEQUENCE [LARGE SCALE GENOMIC DNA]</scope>
    <source>
        <tissue evidence="1">Nenye</tissue>
    </source>
</reference>
<sequence length="142" mass="16204">MVSGETGPIDVCSHFEDAMRKAISDIRYALKLSFGTGKKGKLSKAVSKLRDTMEVFRPKIVEAYAHLSPIRFPEELVIFWPFVYLSELIKSAYIDLNILVDQYEEEKGHNQFQLPESVWLSVKALARINNSLNHFAPVFVVE</sequence>
<evidence type="ECO:0000313" key="1">
    <source>
        <dbReference type="EMBL" id="KAL3500756.1"/>
    </source>
</evidence>
<protein>
    <submittedName>
        <fullName evidence="1">Uncharacterized protein</fullName>
    </submittedName>
</protein>
<dbReference type="EMBL" id="JBJUIK010000016">
    <property type="protein sequence ID" value="KAL3500756.1"/>
    <property type="molecule type" value="Genomic_DNA"/>
</dbReference>
<keyword evidence="2" id="KW-1185">Reference proteome</keyword>
<dbReference type="AlphaFoldDB" id="A0ABD2Y1X9"/>
<proteinExistence type="predicted"/>
<evidence type="ECO:0000313" key="2">
    <source>
        <dbReference type="Proteomes" id="UP001630127"/>
    </source>
</evidence>
<dbReference type="Proteomes" id="UP001630127">
    <property type="component" value="Unassembled WGS sequence"/>
</dbReference>
<accession>A0ABD2Y1X9</accession>
<comment type="caution">
    <text evidence="1">The sequence shown here is derived from an EMBL/GenBank/DDBJ whole genome shotgun (WGS) entry which is preliminary data.</text>
</comment>